<organism evidence="1 2">
    <name type="scientific">Candidatus Filomicrobium marinum</name>
    <dbReference type="NCBI Taxonomy" id="1608628"/>
    <lineage>
        <taxon>Bacteria</taxon>
        <taxon>Pseudomonadati</taxon>
        <taxon>Pseudomonadota</taxon>
        <taxon>Alphaproteobacteria</taxon>
        <taxon>Hyphomicrobiales</taxon>
        <taxon>Hyphomicrobiaceae</taxon>
        <taxon>Filomicrobium</taxon>
    </lineage>
</organism>
<accession>A0A0D6JEU9</accession>
<evidence type="ECO:0000313" key="2">
    <source>
        <dbReference type="Proteomes" id="UP000033187"/>
    </source>
</evidence>
<dbReference type="InterPro" id="IPR009531">
    <property type="entry name" value="DUF1150"/>
</dbReference>
<protein>
    <recommendedName>
        <fullName evidence="3">DUF1150 domain-containing protein</fullName>
    </recommendedName>
</protein>
<gene>
    <name evidence="1" type="ORF">YBN1229_v1_1690</name>
</gene>
<reference evidence="2" key="1">
    <citation type="submission" date="2015-02" db="EMBL/GenBank/DDBJ databases">
        <authorList>
            <person name="Chooi Y.-H."/>
        </authorList>
    </citation>
    <scope>NUCLEOTIDE SEQUENCE [LARGE SCALE GENOMIC DNA]</scope>
    <source>
        <strain evidence="2">strain Y</strain>
    </source>
</reference>
<dbReference type="KEGG" id="fiy:BN1229_v1_1690"/>
<dbReference type="KEGG" id="fil:BN1229_v1_1686"/>
<keyword evidence="2" id="KW-1185">Reference proteome</keyword>
<dbReference type="EMBL" id="LN829119">
    <property type="protein sequence ID" value="CPR18390.1"/>
    <property type="molecule type" value="Genomic_DNA"/>
</dbReference>
<evidence type="ECO:0008006" key="3">
    <source>
        <dbReference type="Google" id="ProtNLM"/>
    </source>
</evidence>
<proteinExistence type="predicted"/>
<name>A0A0D6JEU9_9HYPH</name>
<dbReference type="AlphaFoldDB" id="A0A0D6JEU9"/>
<dbReference type="Proteomes" id="UP000033187">
    <property type="component" value="Chromosome 1"/>
</dbReference>
<evidence type="ECO:0000313" key="1">
    <source>
        <dbReference type="EMBL" id="CPR18390.1"/>
    </source>
</evidence>
<dbReference type="Pfam" id="PF06620">
    <property type="entry name" value="DUF1150"/>
    <property type="match status" value="1"/>
</dbReference>
<dbReference type="RefSeq" id="WP_046477846.1">
    <property type="nucleotide sequence ID" value="NZ_LN829118.1"/>
</dbReference>
<sequence length="87" mass="9278">MTEHRDQLKKSMTTSEFAELGGGEVAYIKTLTSDQAHKMFPAIEGLPEGINLYALHAADGTPLALTDSMQAALGHALGDELEIASLH</sequence>